<reference evidence="2 3" key="1">
    <citation type="journal article" date="2013" name="Genome Announc.">
        <title>Draft Genome Sequence of Cesiribacter andamanensis Strain AMV16T, Isolated from a Soil Sample from a Mud Volcano in the Andaman Islands, India.</title>
        <authorList>
            <person name="Shivaji S."/>
            <person name="Ara S."/>
            <person name="Begum Z."/>
            <person name="Srinivas T.N."/>
            <person name="Singh A."/>
            <person name="Kumar Pinnaka A."/>
        </authorList>
    </citation>
    <scope>NUCLEOTIDE SEQUENCE [LARGE SCALE GENOMIC DNA]</scope>
    <source>
        <strain evidence="2 3">AMV16</strain>
    </source>
</reference>
<dbReference type="Proteomes" id="UP000011910">
    <property type="component" value="Unassembled WGS sequence"/>
</dbReference>
<evidence type="ECO:0000256" key="1">
    <source>
        <dbReference type="SAM" id="Phobius"/>
    </source>
</evidence>
<feature type="transmembrane region" description="Helical" evidence="1">
    <location>
        <begin position="109"/>
        <end position="127"/>
    </location>
</feature>
<dbReference type="EMBL" id="AODQ01000011">
    <property type="protein sequence ID" value="EMR04125.1"/>
    <property type="molecule type" value="Genomic_DNA"/>
</dbReference>
<proteinExistence type="predicted"/>
<keyword evidence="1" id="KW-0812">Transmembrane</keyword>
<dbReference type="AlphaFoldDB" id="M7NQY3"/>
<feature type="transmembrane region" description="Helical" evidence="1">
    <location>
        <begin position="51"/>
        <end position="74"/>
    </location>
</feature>
<feature type="transmembrane region" description="Helical" evidence="1">
    <location>
        <begin position="21"/>
        <end position="39"/>
    </location>
</feature>
<keyword evidence="3" id="KW-1185">Reference proteome</keyword>
<dbReference type="RefSeq" id="WP_009194154.1">
    <property type="nucleotide sequence ID" value="NZ_AODQ01000011.1"/>
</dbReference>
<keyword evidence="1" id="KW-1133">Transmembrane helix</keyword>
<organism evidence="2 3">
    <name type="scientific">Cesiribacter andamanensis AMV16</name>
    <dbReference type="NCBI Taxonomy" id="1279009"/>
    <lineage>
        <taxon>Bacteria</taxon>
        <taxon>Pseudomonadati</taxon>
        <taxon>Bacteroidota</taxon>
        <taxon>Cytophagia</taxon>
        <taxon>Cytophagales</taxon>
        <taxon>Cesiribacteraceae</taxon>
        <taxon>Cesiribacter</taxon>
    </lineage>
</organism>
<sequence>MPIIRLDPDSPMGRELQQLQTIFYAIVAVPLLLFLMMYLDANQPGYRPFLSVGEAVALHIGVWLVVLVLAILVLRNYRSKNRSLAEGQGAGAAALPLQEKFRAYKRHSMQLHLILGFLMLLPIAAIWATGLLFYSIMFLLLIILIASVRPTVEHFISSVRLSKEEQALLSNAA</sequence>
<keyword evidence="1" id="KW-0472">Membrane</keyword>
<gene>
    <name evidence="2" type="ORF">ADICEAN_00748</name>
</gene>
<evidence type="ECO:0000313" key="3">
    <source>
        <dbReference type="Proteomes" id="UP000011910"/>
    </source>
</evidence>
<accession>M7NQY3</accession>
<name>M7NQY3_9BACT</name>
<comment type="caution">
    <text evidence="2">The sequence shown here is derived from an EMBL/GenBank/DDBJ whole genome shotgun (WGS) entry which is preliminary data.</text>
</comment>
<protein>
    <submittedName>
        <fullName evidence="2">Uncharacterized protein</fullName>
    </submittedName>
</protein>
<dbReference type="OrthoDB" id="9864473at2"/>
<evidence type="ECO:0000313" key="2">
    <source>
        <dbReference type="EMBL" id="EMR04125.1"/>
    </source>
</evidence>